<gene>
    <name evidence="2" type="ORF">Tco_1006584</name>
</gene>
<name>A0ABQ5FI32_9ASTR</name>
<evidence type="ECO:0000256" key="1">
    <source>
        <dbReference type="SAM" id="MobiDB-lite"/>
    </source>
</evidence>
<evidence type="ECO:0000313" key="3">
    <source>
        <dbReference type="Proteomes" id="UP001151760"/>
    </source>
</evidence>
<dbReference type="EMBL" id="BQNB010017426">
    <property type="protein sequence ID" value="GJT63051.1"/>
    <property type="molecule type" value="Genomic_DNA"/>
</dbReference>
<feature type="region of interest" description="Disordered" evidence="1">
    <location>
        <begin position="285"/>
        <end position="316"/>
    </location>
</feature>
<organism evidence="2 3">
    <name type="scientific">Tanacetum coccineum</name>
    <dbReference type="NCBI Taxonomy" id="301880"/>
    <lineage>
        <taxon>Eukaryota</taxon>
        <taxon>Viridiplantae</taxon>
        <taxon>Streptophyta</taxon>
        <taxon>Embryophyta</taxon>
        <taxon>Tracheophyta</taxon>
        <taxon>Spermatophyta</taxon>
        <taxon>Magnoliopsida</taxon>
        <taxon>eudicotyledons</taxon>
        <taxon>Gunneridae</taxon>
        <taxon>Pentapetalae</taxon>
        <taxon>asterids</taxon>
        <taxon>campanulids</taxon>
        <taxon>Asterales</taxon>
        <taxon>Asteraceae</taxon>
        <taxon>Asteroideae</taxon>
        <taxon>Anthemideae</taxon>
        <taxon>Anthemidinae</taxon>
        <taxon>Tanacetum</taxon>
    </lineage>
</organism>
<reference evidence="2" key="2">
    <citation type="submission" date="2022-01" db="EMBL/GenBank/DDBJ databases">
        <authorList>
            <person name="Yamashiro T."/>
            <person name="Shiraishi A."/>
            <person name="Satake H."/>
            <person name="Nakayama K."/>
        </authorList>
    </citation>
    <scope>NUCLEOTIDE SEQUENCE</scope>
</reference>
<accession>A0ABQ5FI32</accession>
<feature type="compositionally biased region" description="Polar residues" evidence="1">
    <location>
        <begin position="286"/>
        <end position="311"/>
    </location>
</feature>
<evidence type="ECO:0000313" key="2">
    <source>
        <dbReference type="EMBL" id="GJT63051.1"/>
    </source>
</evidence>
<proteinExistence type="predicted"/>
<protein>
    <recommendedName>
        <fullName evidence="4">Ubiquitin-like protease family profile domain-containing protein</fullName>
    </recommendedName>
</protein>
<reference evidence="2" key="1">
    <citation type="journal article" date="2022" name="Int. J. Mol. Sci.">
        <title>Draft Genome of Tanacetum Coccineum: Genomic Comparison of Closely Related Tanacetum-Family Plants.</title>
        <authorList>
            <person name="Yamashiro T."/>
            <person name="Shiraishi A."/>
            <person name="Nakayama K."/>
            <person name="Satake H."/>
        </authorList>
    </citation>
    <scope>NUCLEOTIDE SEQUENCE</scope>
</reference>
<evidence type="ECO:0008006" key="4">
    <source>
        <dbReference type="Google" id="ProtNLM"/>
    </source>
</evidence>
<dbReference type="Proteomes" id="UP001151760">
    <property type="component" value="Unassembled WGS sequence"/>
</dbReference>
<keyword evidence="3" id="KW-1185">Reference proteome</keyword>
<sequence length="338" mass="38143">MKRNLPQQLTSYLNEHGVLASKGISVEQYEIKYAFLNVVRQVDDSGDYGVWVCIFLYRLSHKQPLAFKDPIQTVLAYRETMLQYFWNHKFAAPKFVLMDKGFGVPLDTLDPTILKISYPVSGQGNWYVFVLTMSSETWNQVANNRLPRESIRFKRSSQAVVGGLIYWLGHERGHSVQVYNPESDSFNNVTQILGNAGSFYVGVKKLTIKVEENAVHVSSSSSSKPLDIDLNESMSPDQDMVCPNTPHKFIPQYRFNDKETGIIMSAPYYIYPIIVPSDSDVEDAFSSINTPDYTSASPDYSPASPRNTSSDPSEDLSKDLLASLAISPFHDDPYMKIM</sequence>
<comment type="caution">
    <text evidence="2">The sequence shown here is derived from an EMBL/GenBank/DDBJ whole genome shotgun (WGS) entry which is preliminary data.</text>
</comment>